<organism evidence="1 3">
    <name type="scientific">Didymodactylos carnosus</name>
    <dbReference type="NCBI Taxonomy" id="1234261"/>
    <lineage>
        <taxon>Eukaryota</taxon>
        <taxon>Metazoa</taxon>
        <taxon>Spiralia</taxon>
        <taxon>Gnathifera</taxon>
        <taxon>Rotifera</taxon>
        <taxon>Eurotatoria</taxon>
        <taxon>Bdelloidea</taxon>
        <taxon>Philodinida</taxon>
        <taxon>Philodinidae</taxon>
        <taxon>Didymodactylos</taxon>
    </lineage>
</organism>
<evidence type="ECO:0000313" key="2">
    <source>
        <dbReference type="EMBL" id="CAF4022389.1"/>
    </source>
</evidence>
<evidence type="ECO:0000313" key="3">
    <source>
        <dbReference type="Proteomes" id="UP000677228"/>
    </source>
</evidence>
<dbReference type="EMBL" id="CAJNOK010014865">
    <property type="protein sequence ID" value="CAF1213593.1"/>
    <property type="molecule type" value="Genomic_DNA"/>
</dbReference>
<accession>A0A8S2EQQ0</accession>
<dbReference type="EMBL" id="CAJOBA010036401">
    <property type="protein sequence ID" value="CAF4022389.1"/>
    <property type="molecule type" value="Genomic_DNA"/>
</dbReference>
<sequence length="262" mass="30701">MLVPLGYFEMKNNESRAEIRSVIPAAFCDMIRKNRVVYINGERLLIKYKLACDYKMLGQVKIKFEIENEKRQLIIPPGTRITGEMYVKLLQDLPMVQLMDNVDEALAAQCIIVNFIALLALFHNPPNTKAFQFLMKEKISAWATEFQKTFGKMFVTPYLHVLSNHNVEFLEKDDSHDVNAYNLQGVEKLNDMITTDFYRCTNKKNDTIEQMFRRRYRLLYLNVEKNDSLNCLLRNIHTAPSNVDFILYEDDVWMIPIVVNIL</sequence>
<reference evidence="1" key="1">
    <citation type="submission" date="2021-02" db="EMBL/GenBank/DDBJ databases">
        <authorList>
            <person name="Nowell W R."/>
        </authorList>
    </citation>
    <scope>NUCLEOTIDE SEQUENCE</scope>
</reference>
<name>A0A8S2EQQ0_9BILA</name>
<dbReference type="Proteomes" id="UP000682733">
    <property type="component" value="Unassembled WGS sequence"/>
</dbReference>
<dbReference type="Proteomes" id="UP000677228">
    <property type="component" value="Unassembled WGS sequence"/>
</dbReference>
<dbReference type="AlphaFoldDB" id="A0A8S2EQQ0"/>
<comment type="caution">
    <text evidence="1">The sequence shown here is derived from an EMBL/GenBank/DDBJ whole genome shotgun (WGS) entry which is preliminary data.</text>
</comment>
<protein>
    <submittedName>
        <fullName evidence="1">Uncharacterized protein</fullName>
    </submittedName>
</protein>
<gene>
    <name evidence="1" type="ORF">OVA965_LOCUS24574</name>
    <name evidence="2" type="ORF">TMI583_LOCUS25296</name>
</gene>
<evidence type="ECO:0000313" key="1">
    <source>
        <dbReference type="EMBL" id="CAF1213593.1"/>
    </source>
</evidence>
<proteinExistence type="predicted"/>